<keyword evidence="1" id="KW-0378">Hydrolase</keyword>
<evidence type="ECO:0000313" key="1">
    <source>
        <dbReference type="EMBL" id="TQD27314.1"/>
    </source>
</evidence>
<dbReference type="AlphaFoldDB" id="A0A7Z8P2U5"/>
<sequence>MHVSVMFSGGKDSSLSAILLEPFFEVELVTCSFSLLPVGEVAAETAERLGFPHRIINPDVSILEKAYDIIIEDGFPKNAINFIHRSVIEHLAANPDVTFIADGIRRDDRVPMLELSQIRSIEDRFGVHYICPLKGYGRAAVNELVKKHLVIEEGLSEDVLKADYETELRKMIALNHGPDKIREIFPTHVQSHVIERKKALSNETANGKT</sequence>
<dbReference type="InterPro" id="IPR055834">
    <property type="entry name" value="DUF7411"/>
</dbReference>
<gene>
    <name evidence="1" type="ORF">FKV42_03560</name>
</gene>
<accession>A0A7Z8P2U5</accession>
<comment type="caution">
    <text evidence="1">The sequence shown here is derived from an EMBL/GenBank/DDBJ whole genome shotgun (WGS) entry which is preliminary data.</text>
</comment>
<dbReference type="OrthoDB" id="108920at2157"/>
<name>A0A7Z8P2U5_9EURY</name>
<dbReference type="GO" id="GO:0016787">
    <property type="term" value="F:hydrolase activity"/>
    <property type="evidence" value="ECO:0007669"/>
    <property type="project" value="UniProtKB-KW"/>
</dbReference>
<organism evidence="1 2">
    <name type="scientific">Methanolobus vulcani</name>
    <dbReference type="NCBI Taxonomy" id="38026"/>
    <lineage>
        <taxon>Archaea</taxon>
        <taxon>Methanobacteriati</taxon>
        <taxon>Methanobacteriota</taxon>
        <taxon>Stenosarchaea group</taxon>
        <taxon>Methanomicrobia</taxon>
        <taxon>Methanosarcinales</taxon>
        <taxon>Methanosarcinaceae</taxon>
        <taxon>Methanolobus</taxon>
    </lineage>
</organism>
<evidence type="ECO:0000313" key="2">
    <source>
        <dbReference type="Proteomes" id="UP000319335"/>
    </source>
</evidence>
<dbReference type="RefSeq" id="WP_154808885.1">
    <property type="nucleotide sequence ID" value="NZ_VIAQ01000009.1"/>
</dbReference>
<proteinExistence type="predicted"/>
<dbReference type="InterPro" id="IPR014729">
    <property type="entry name" value="Rossmann-like_a/b/a_fold"/>
</dbReference>
<reference evidence="1 2" key="1">
    <citation type="submission" date="2019-06" db="EMBL/GenBank/DDBJ databases">
        <title>Draft genome sequence of Methanolobus vulcani B1d.</title>
        <authorList>
            <person name="Creighbaum A.J."/>
            <person name="Ticak T."/>
            <person name="Hariraju D."/>
            <person name="Arivett B.A."/>
            <person name="Ferguson D.J.Jr."/>
        </authorList>
    </citation>
    <scope>NUCLEOTIDE SEQUENCE [LARGE SCALE GENOMIC DNA]</scope>
    <source>
        <strain evidence="1 2">B1d</strain>
    </source>
</reference>
<dbReference type="NCBIfam" id="NF011155">
    <property type="entry name" value="PRK14561.1"/>
    <property type="match status" value="1"/>
</dbReference>
<dbReference type="Pfam" id="PF24167">
    <property type="entry name" value="DUF7411"/>
    <property type="match status" value="1"/>
</dbReference>
<dbReference type="SUPFAM" id="SSF52402">
    <property type="entry name" value="Adenine nucleotide alpha hydrolases-like"/>
    <property type="match status" value="1"/>
</dbReference>
<dbReference type="Proteomes" id="UP000319335">
    <property type="component" value="Unassembled WGS sequence"/>
</dbReference>
<dbReference type="EMBL" id="VIAQ01000009">
    <property type="protein sequence ID" value="TQD27314.1"/>
    <property type="molecule type" value="Genomic_DNA"/>
</dbReference>
<dbReference type="Gene3D" id="3.40.50.620">
    <property type="entry name" value="HUPs"/>
    <property type="match status" value="1"/>
</dbReference>
<keyword evidence="2" id="KW-1185">Reference proteome</keyword>
<protein>
    <submittedName>
        <fullName evidence="1">Alpha hydrolase</fullName>
    </submittedName>
</protein>